<sequence length="401" mass="43031">MKHNTSGVVVAGHICLDIIPTFLDKSTSEACRIEPGHLYHMGKAVCSTGGAVANTGLALHSLGVPTKLIGKLGDDLFGKAVLNLIDEIEPSLSEGMTVMPGDQTSYSIVISPPETDRSFLHCPGANDTFTINDICLEELSQPSLFHFGYPPLMKQMFSDGGEQLRLLFERLQELGCLTSLDMSSPDPDSPAGRIEWRDWLKTVLPTVDLFFPSIDEIRFMIDGNAGGVNELLEYEITDYRRLANQLIEWGARVVVIKLGSLGLYLRSAENVQFSVDAVNSPNAVKSGDSGLWASREIIAPCFEVESVGTTGAGDSTIAGFLAGLYQGAGPESALNLAVAVGACCVEGHDATGTIPQLDVVRQRIANGWKRKSASALPEGWSEPSDLGLWFSNEDAVITNGI</sequence>
<dbReference type="SUPFAM" id="SSF53613">
    <property type="entry name" value="Ribokinase-like"/>
    <property type="match status" value="1"/>
</dbReference>
<dbReference type="Pfam" id="PF00294">
    <property type="entry name" value="PfkB"/>
    <property type="match status" value="1"/>
</dbReference>
<accession>A0A517T967</accession>
<organism evidence="5 6">
    <name type="scientific">Calycomorphotria hydatis</name>
    <dbReference type="NCBI Taxonomy" id="2528027"/>
    <lineage>
        <taxon>Bacteria</taxon>
        <taxon>Pseudomonadati</taxon>
        <taxon>Planctomycetota</taxon>
        <taxon>Planctomycetia</taxon>
        <taxon>Planctomycetales</taxon>
        <taxon>Planctomycetaceae</taxon>
        <taxon>Calycomorphotria</taxon>
    </lineage>
</organism>
<keyword evidence="2 5" id="KW-0808">Transferase</keyword>
<name>A0A517T967_9PLAN</name>
<keyword evidence="6" id="KW-1185">Reference proteome</keyword>
<evidence type="ECO:0000256" key="1">
    <source>
        <dbReference type="ARBA" id="ARBA00010688"/>
    </source>
</evidence>
<dbReference type="Gene3D" id="3.40.1190.20">
    <property type="match status" value="1"/>
</dbReference>
<dbReference type="InterPro" id="IPR029056">
    <property type="entry name" value="Ribokinase-like"/>
</dbReference>
<evidence type="ECO:0000256" key="3">
    <source>
        <dbReference type="ARBA" id="ARBA00022777"/>
    </source>
</evidence>
<evidence type="ECO:0000259" key="4">
    <source>
        <dbReference type="Pfam" id="PF00294"/>
    </source>
</evidence>
<proteinExistence type="inferred from homology"/>
<comment type="similarity">
    <text evidence="1">Belongs to the carbohydrate kinase PfkB family.</text>
</comment>
<keyword evidence="3 5" id="KW-0418">Kinase</keyword>
<dbReference type="KEGG" id="chya:V22_21410"/>
<dbReference type="GO" id="GO:0016301">
    <property type="term" value="F:kinase activity"/>
    <property type="evidence" value="ECO:0007669"/>
    <property type="project" value="UniProtKB-KW"/>
</dbReference>
<dbReference type="AlphaFoldDB" id="A0A517T967"/>
<dbReference type="InterPro" id="IPR011611">
    <property type="entry name" value="PfkB_dom"/>
</dbReference>
<dbReference type="PANTHER" id="PTHR43085">
    <property type="entry name" value="HEXOKINASE FAMILY MEMBER"/>
    <property type="match status" value="1"/>
</dbReference>
<evidence type="ECO:0000256" key="2">
    <source>
        <dbReference type="ARBA" id="ARBA00022679"/>
    </source>
</evidence>
<dbReference type="Proteomes" id="UP000319976">
    <property type="component" value="Chromosome"/>
</dbReference>
<dbReference type="RefSeq" id="WP_145262449.1">
    <property type="nucleotide sequence ID" value="NZ_CP036316.1"/>
</dbReference>
<evidence type="ECO:0000313" key="5">
    <source>
        <dbReference type="EMBL" id="QDT64898.1"/>
    </source>
</evidence>
<dbReference type="OrthoDB" id="236271at2"/>
<gene>
    <name evidence="5" type="primary">ydjH</name>
    <name evidence="5" type="ORF">V22_21410</name>
</gene>
<reference evidence="5 6" key="1">
    <citation type="submission" date="2019-02" db="EMBL/GenBank/DDBJ databases">
        <title>Deep-cultivation of Planctomycetes and their phenomic and genomic characterization uncovers novel biology.</title>
        <authorList>
            <person name="Wiegand S."/>
            <person name="Jogler M."/>
            <person name="Boedeker C."/>
            <person name="Pinto D."/>
            <person name="Vollmers J."/>
            <person name="Rivas-Marin E."/>
            <person name="Kohn T."/>
            <person name="Peeters S.H."/>
            <person name="Heuer A."/>
            <person name="Rast P."/>
            <person name="Oberbeckmann S."/>
            <person name="Bunk B."/>
            <person name="Jeske O."/>
            <person name="Meyerdierks A."/>
            <person name="Storesund J.E."/>
            <person name="Kallscheuer N."/>
            <person name="Luecker S."/>
            <person name="Lage O.M."/>
            <person name="Pohl T."/>
            <person name="Merkel B.J."/>
            <person name="Hornburger P."/>
            <person name="Mueller R.-W."/>
            <person name="Bruemmer F."/>
            <person name="Labrenz M."/>
            <person name="Spormann A.M."/>
            <person name="Op den Camp H."/>
            <person name="Overmann J."/>
            <person name="Amann R."/>
            <person name="Jetten M.S.M."/>
            <person name="Mascher T."/>
            <person name="Medema M.H."/>
            <person name="Devos D.P."/>
            <person name="Kaster A.-K."/>
            <person name="Ovreas L."/>
            <person name="Rohde M."/>
            <person name="Galperin M.Y."/>
            <person name="Jogler C."/>
        </authorList>
    </citation>
    <scope>NUCLEOTIDE SEQUENCE [LARGE SCALE GENOMIC DNA]</scope>
    <source>
        <strain evidence="5 6">V22</strain>
    </source>
</reference>
<feature type="domain" description="Carbohydrate kinase PfkB" evidence="4">
    <location>
        <begin position="30"/>
        <end position="355"/>
    </location>
</feature>
<dbReference type="PANTHER" id="PTHR43085:SF57">
    <property type="entry name" value="CARBOHYDRATE KINASE PFKB DOMAIN-CONTAINING PROTEIN"/>
    <property type="match status" value="1"/>
</dbReference>
<evidence type="ECO:0000313" key="6">
    <source>
        <dbReference type="Proteomes" id="UP000319976"/>
    </source>
</evidence>
<protein>
    <submittedName>
        <fullName evidence="5">Putative sugar kinase YdjH</fullName>
        <ecNumber evidence="5">2.7.1.-</ecNumber>
    </submittedName>
</protein>
<dbReference type="EMBL" id="CP036316">
    <property type="protein sequence ID" value="QDT64898.1"/>
    <property type="molecule type" value="Genomic_DNA"/>
</dbReference>
<dbReference type="EC" id="2.7.1.-" evidence="5"/>
<dbReference type="InterPro" id="IPR050306">
    <property type="entry name" value="PfkB_Carbo_kinase"/>
</dbReference>